<protein>
    <submittedName>
        <fullName evidence="1">Uncharacterized protein</fullName>
    </submittedName>
</protein>
<comment type="caution">
    <text evidence="1">The sequence shown here is derived from an EMBL/GenBank/DDBJ whole genome shotgun (WGS) entry which is preliminary data.</text>
</comment>
<sequence length="150" mass="16782">MAGFDTLSDLAPASVKVVIGVRKLREIEIFPLSLADQIALSNKVAEELVNFRQWMEEGETATNVQFVSAVSECVRKNLDEVMGMITDSKPVGSCFIEEITNVQLVNIITAIWDMNFEDAAKNFKDLSKKIRNRMGETTPEKKSISERSSH</sequence>
<gene>
    <name evidence="1" type="ORF">COW49_03280</name>
</gene>
<accession>A0A2M7FD38</accession>
<dbReference type="AlphaFoldDB" id="A0A2M7FD38"/>
<organism evidence="1 2">
    <name type="scientific">Candidatus Kaiserbacteria bacterium CG17_big_fil_post_rev_8_21_14_2_50_51_7</name>
    <dbReference type="NCBI Taxonomy" id="1974613"/>
    <lineage>
        <taxon>Bacteria</taxon>
        <taxon>Candidatus Kaiseribacteriota</taxon>
    </lineage>
</organism>
<name>A0A2M7FD38_9BACT</name>
<dbReference type="Proteomes" id="UP000228497">
    <property type="component" value="Unassembled WGS sequence"/>
</dbReference>
<reference evidence="2" key="1">
    <citation type="submission" date="2017-09" db="EMBL/GenBank/DDBJ databases">
        <title>Depth-based differentiation of microbial function through sediment-hosted aquifers and enrichment of novel symbionts in the deep terrestrial subsurface.</title>
        <authorList>
            <person name="Probst A.J."/>
            <person name="Ladd B."/>
            <person name="Jarett J.K."/>
            <person name="Geller-Mcgrath D.E."/>
            <person name="Sieber C.M.K."/>
            <person name="Emerson J.B."/>
            <person name="Anantharaman K."/>
            <person name="Thomas B.C."/>
            <person name="Malmstrom R."/>
            <person name="Stieglmeier M."/>
            <person name="Klingl A."/>
            <person name="Woyke T."/>
            <person name="Ryan C.M."/>
            <person name="Banfield J.F."/>
        </authorList>
    </citation>
    <scope>NUCLEOTIDE SEQUENCE [LARGE SCALE GENOMIC DNA]</scope>
</reference>
<evidence type="ECO:0000313" key="1">
    <source>
        <dbReference type="EMBL" id="PIV86808.1"/>
    </source>
</evidence>
<proteinExistence type="predicted"/>
<dbReference type="EMBL" id="PFFD01000148">
    <property type="protein sequence ID" value="PIV86808.1"/>
    <property type="molecule type" value="Genomic_DNA"/>
</dbReference>
<evidence type="ECO:0000313" key="2">
    <source>
        <dbReference type="Proteomes" id="UP000228497"/>
    </source>
</evidence>